<dbReference type="RefSeq" id="WP_256607823.1">
    <property type="nucleotide sequence ID" value="NZ_JANIBL010000051.1"/>
</dbReference>
<proteinExistence type="predicted"/>
<evidence type="ECO:0000313" key="2">
    <source>
        <dbReference type="Proteomes" id="UP001524570"/>
    </source>
</evidence>
<evidence type="ECO:0000313" key="1">
    <source>
        <dbReference type="EMBL" id="MCQ8118856.1"/>
    </source>
</evidence>
<dbReference type="Proteomes" id="UP001524570">
    <property type="component" value="Unassembled WGS sequence"/>
</dbReference>
<gene>
    <name evidence="1" type="ORF">NP589_15580</name>
</gene>
<reference evidence="1 2" key="1">
    <citation type="submission" date="2022-07" db="EMBL/GenBank/DDBJ databases">
        <title>Methylomonas rivi sp. nov., Methylomonas rosea sp. nov., Methylomonas aureus sp. nov. and Methylomonas subterranea sp. nov., four novel methanotrophs isolated from a freshwater creek and the deep terrestrial subsurface.</title>
        <authorList>
            <person name="Abin C."/>
            <person name="Sankaranarayanan K."/>
            <person name="Garner C."/>
            <person name="Sindelar R."/>
            <person name="Kotary K."/>
            <person name="Garner R."/>
            <person name="Barclay S."/>
            <person name="Lawson P."/>
            <person name="Krumholz L."/>
        </authorList>
    </citation>
    <scope>NUCLEOTIDE SEQUENCE [LARGE SCALE GENOMIC DNA]</scope>
    <source>
        <strain evidence="1 2">WSC-7</strain>
    </source>
</reference>
<dbReference type="EMBL" id="JANIBL010000051">
    <property type="protein sequence ID" value="MCQ8118856.1"/>
    <property type="molecule type" value="Genomic_DNA"/>
</dbReference>
<protein>
    <submittedName>
        <fullName evidence="1">Uncharacterized protein</fullName>
    </submittedName>
</protein>
<comment type="caution">
    <text evidence="1">The sequence shown here is derived from an EMBL/GenBank/DDBJ whole genome shotgun (WGS) entry which is preliminary data.</text>
</comment>
<keyword evidence="2" id="KW-1185">Reference proteome</keyword>
<organism evidence="1 2">
    <name type="scientific">Methylomonas rosea</name>
    <dbReference type="NCBI Taxonomy" id="2952227"/>
    <lineage>
        <taxon>Bacteria</taxon>
        <taxon>Pseudomonadati</taxon>
        <taxon>Pseudomonadota</taxon>
        <taxon>Gammaproteobacteria</taxon>
        <taxon>Methylococcales</taxon>
        <taxon>Methylococcaceae</taxon>
        <taxon>Methylomonas</taxon>
    </lineage>
</organism>
<accession>A0ABT1TVR5</accession>
<sequence length="113" mass="12616">MIENIFKLSESIRYVAIYRDGQLESKAKSNMLDASSSESDRYEELLVNPTLLKLASQRGNIDCGGLEYLLVRYGNFFQFVCPISSGHLSVCIEPDADPIEIGTKIKLLVHSDS</sequence>
<name>A0ABT1TVR5_9GAMM</name>